<dbReference type="PANTHER" id="PTHR37314">
    <property type="entry name" value="SLR0142 PROTEIN"/>
    <property type="match status" value="1"/>
</dbReference>
<feature type="transmembrane region" description="Helical" evidence="1">
    <location>
        <begin position="169"/>
        <end position="188"/>
    </location>
</feature>
<gene>
    <name evidence="2" type="ORF">H9728_02815</name>
</gene>
<proteinExistence type="predicted"/>
<feature type="transmembrane region" description="Helical" evidence="1">
    <location>
        <begin position="86"/>
        <end position="105"/>
    </location>
</feature>
<name>A0A9D2CFJ8_9FIRM</name>
<keyword evidence="1" id="KW-0812">Transmembrane</keyword>
<organism evidence="2 3">
    <name type="scientific">Candidatus Borkfalkia excrementavium</name>
    <dbReference type="NCBI Taxonomy" id="2838505"/>
    <lineage>
        <taxon>Bacteria</taxon>
        <taxon>Bacillati</taxon>
        <taxon>Bacillota</taxon>
        <taxon>Clostridia</taxon>
        <taxon>Christensenellales</taxon>
        <taxon>Christensenellaceae</taxon>
        <taxon>Candidatus Borkfalkia</taxon>
    </lineage>
</organism>
<reference evidence="2" key="2">
    <citation type="submission" date="2021-04" db="EMBL/GenBank/DDBJ databases">
        <authorList>
            <person name="Gilroy R."/>
        </authorList>
    </citation>
    <scope>NUCLEOTIDE SEQUENCE</scope>
    <source>
        <strain evidence="2">CHK199-9574</strain>
    </source>
</reference>
<keyword evidence="1" id="KW-1133">Transmembrane helix</keyword>
<dbReference type="Pfam" id="PF06912">
    <property type="entry name" value="DUF1275"/>
    <property type="match status" value="1"/>
</dbReference>
<accession>A0A9D2CFJ8</accession>
<dbReference type="InterPro" id="IPR010699">
    <property type="entry name" value="DUF1275"/>
</dbReference>
<dbReference type="Proteomes" id="UP000824135">
    <property type="component" value="Unassembled WGS sequence"/>
</dbReference>
<dbReference type="PANTHER" id="PTHR37314:SF4">
    <property type="entry name" value="UPF0700 TRANSMEMBRANE PROTEIN YOAK"/>
    <property type="match status" value="1"/>
</dbReference>
<dbReference type="EMBL" id="DXCO01000021">
    <property type="protein sequence ID" value="HIY77954.1"/>
    <property type="molecule type" value="Genomic_DNA"/>
</dbReference>
<feature type="transmembrane region" description="Helical" evidence="1">
    <location>
        <begin position="194"/>
        <end position="212"/>
    </location>
</feature>
<evidence type="ECO:0000256" key="1">
    <source>
        <dbReference type="SAM" id="Phobius"/>
    </source>
</evidence>
<evidence type="ECO:0000313" key="2">
    <source>
        <dbReference type="EMBL" id="HIY77954.1"/>
    </source>
</evidence>
<feature type="transmembrane region" description="Helical" evidence="1">
    <location>
        <begin position="60"/>
        <end position="79"/>
    </location>
</feature>
<protein>
    <submittedName>
        <fullName evidence="2">DUF1275 domain-containing protein</fullName>
    </submittedName>
</protein>
<feature type="transmembrane region" description="Helical" evidence="1">
    <location>
        <begin position="9"/>
        <end position="29"/>
    </location>
</feature>
<evidence type="ECO:0000313" key="3">
    <source>
        <dbReference type="Proteomes" id="UP000824135"/>
    </source>
</evidence>
<sequence length="236" mass="25286">MLSQNRKNIYYFASFAAVGGFLEAFTFLLHGGVFCNAQTGNLVLFALNLSKGQFSDGAKYLYALVAYIAGILLSCAIPLHAKKLNLKIAVTGFEIAALCAIAFIPDSASNWFTYVSVAFLCALQYNTFTECAGVKIATTFCTNNLRQAVMRLYRGIALKDCRQLKESGLYAFVILCFAAGAVAGGISAKYMGNFCILLCPALLLPVLLTMIFTKEKPTDGPAAPTGNADGICENQG</sequence>
<dbReference type="AlphaFoldDB" id="A0A9D2CFJ8"/>
<reference evidence="2" key="1">
    <citation type="journal article" date="2021" name="PeerJ">
        <title>Extensive microbial diversity within the chicken gut microbiome revealed by metagenomics and culture.</title>
        <authorList>
            <person name="Gilroy R."/>
            <person name="Ravi A."/>
            <person name="Getino M."/>
            <person name="Pursley I."/>
            <person name="Horton D.L."/>
            <person name="Alikhan N.F."/>
            <person name="Baker D."/>
            <person name="Gharbi K."/>
            <person name="Hall N."/>
            <person name="Watson M."/>
            <person name="Adriaenssens E.M."/>
            <person name="Foster-Nyarko E."/>
            <person name="Jarju S."/>
            <person name="Secka A."/>
            <person name="Antonio M."/>
            <person name="Oren A."/>
            <person name="Chaudhuri R.R."/>
            <person name="La Ragione R."/>
            <person name="Hildebrand F."/>
            <person name="Pallen M.J."/>
        </authorList>
    </citation>
    <scope>NUCLEOTIDE SEQUENCE</scope>
    <source>
        <strain evidence="2">CHK199-9574</strain>
    </source>
</reference>
<comment type="caution">
    <text evidence="2">The sequence shown here is derived from an EMBL/GenBank/DDBJ whole genome shotgun (WGS) entry which is preliminary data.</text>
</comment>
<keyword evidence="1" id="KW-0472">Membrane</keyword>